<proteinExistence type="predicted"/>
<dbReference type="EMBL" id="OA564528">
    <property type="protein sequence ID" value="CAD7194608.1"/>
    <property type="molecule type" value="Genomic_DNA"/>
</dbReference>
<feature type="domain" description="C2H2-type" evidence="2">
    <location>
        <begin position="260"/>
        <end position="280"/>
    </location>
</feature>
<accession>A0A7R8VCG7</accession>
<name>A0A7R8VCG7_TIMDO</name>
<organism evidence="3">
    <name type="scientific">Timema douglasi</name>
    <name type="common">Walking stick</name>
    <dbReference type="NCBI Taxonomy" id="61478"/>
    <lineage>
        <taxon>Eukaryota</taxon>
        <taxon>Metazoa</taxon>
        <taxon>Ecdysozoa</taxon>
        <taxon>Arthropoda</taxon>
        <taxon>Hexapoda</taxon>
        <taxon>Insecta</taxon>
        <taxon>Pterygota</taxon>
        <taxon>Neoptera</taxon>
        <taxon>Polyneoptera</taxon>
        <taxon>Phasmatodea</taxon>
        <taxon>Timematodea</taxon>
        <taxon>Timematoidea</taxon>
        <taxon>Timematidae</taxon>
        <taxon>Timema</taxon>
    </lineage>
</organism>
<dbReference type="AlphaFoldDB" id="A0A7R8VCG7"/>
<sequence length="465" mass="52559">MVSTVCEKAVLKQGQTTHTTKRKRGRPRGRPATNKVNAISRKSKQHISTRSAPLQRKRKRNISPKHISVLPKKLAKVSSRTMLNGKILKESDTSSNEEDNFVKTVIIKEENKCFVCENQVSDGTPLGTLTTTSRATMRNKLHRISAGARGHLDLSQDPGGVLCSHCTSVLNHLDQIEVELNILTKSVLNTLLKKYGLASPMNDEGDVDENIDGTYLENVEYVENTINHSNEALATPKDQCIDQINNLNIKEELPYQEYHCRICFYTCNKKSLLVFHLRDHLKRNCHRCDFCNLYIEEGELHNHENKPYVKEMITLDRKTTANIQGCPKQVAPETPKVLNVSENQATDTSISKESSNDKRSQNFLCGVLGGRPVKESKDSFSVDLDNDIVRKRLTFSELGYVTDVSFVTLPRTRQPPYIITSTLSDLSEKHELKMLDYISSEMSSLIKTESDTIESVLEDSESDYR</sequence>
<dbReference type="PROSITE" id="PS00028">
    <property type="entry name" value="ZINC_FINGER_C2H2_1"/>
    <property type="match status" value="1"/>
</dbReference>
<feature type="region of interest" description="Disordered" evidence="1">
    <location>
        <begin position="11"/>
        <end position="65"/>
    </location>
</feature>
<protein>
    <recommendedName>
        <fullName evidence="2">C2H2-type domain-containing protein</fullName>
    </recommendedName>
</protein>
<evidence type="ECO:0000256" key="1">
    <source>
        <dbReference type="SAM" id="MobiDB-lite"/>
    </source>
</evidence>
<evidence type="ECO:0000313" key="3">
    <source>
        <dbReference type="EMBL" id="CAD7194608.1"/>
    </source>
</evidence>
<feature type="compositionally biased region" description="Basic residues" evidence="1">
    <location>
        <begin position="19"/>
        <end position="29"/>
    </location>
</feature>
<reference evidence="3" key="1">
    <citation type="submission" date="2020-11" db="EMBL/GenBank/DDBJ databases">
        <authorList>
            <person name="Tran Van P."/>
        </authorList>
    </citation>
    <scope>NUCLEOTIDE SEQUENCE</scope>
</reference>
<gene>
    <name evidence="3" type="ORF">TDIB3V08_LOCUS1025</name>
</gene>
<dbReference type="InterPro" id="IPR013087">
    <property type="entry name" value="Znf_C2H2_type"/>
</dbReference>
<evidence type="ECO:0000259" key="2">
    <source>
        <dbReference type="PROSITE" id="PS00028"/>
    </source>
</evidence>